<accession>X1SS91</accession>
<proteinExistence type="predicted"/>
<reference evidence="1" key="1">
    <citation type="journal article" date="2014" name="Front. Microbiol.">
        <title>High frequency of phylogenetically diverse reductive dehalogenase-homologous genes in deep subseafloor sedimentary metagenomes.</title>
        <authorList>
            <person name="Kawai M."/>
            <person name="Futagami T."/>
            <person name="Toyoda A."/>
            <person name="Takaki Y."/>
            <person name="Nishi S."/>
            <person name="Hori S."/>
            <person name="Arai W."/>
            <person name="Tsubouchi T."/>
            <person name="Morono Y."/>
            <person name="Uchiyama I."/>
            <person name="Ito T."/>
            <person name="Fujiyama A."/>
            <person name="Inagaki F."/>
            <person name="Takami H."/>
        </authorList>
    </citation>
    <scope>NUCLEOTIDE SEQUENCE</scope>
    <source>
        <strain evidence="1">Expedition CK06-06</strain>
    </source>
</reference>
<organism evidence="1">
    <name type="scientific">marine sediment metagenome</name>
    <dbReference type="NCBI Taxonomy" id="412755"/>
    <lineage>
        <taxon>unclassified sequences</taxon>
        <taxon>metagenomes</taxon>
        <taxon>ecological metagenomes</taxon>
    </lineage>
</organism>
<comment type="caution">
    <text evidence="1">The sequence shown here is derived from an EMBL/GenBank/DDBJ whole genome shotgun (WGS) entry which is preliminary data.</text>
</comment>
<sequence length="81" mass="8832">MGIGYDRKAVGITKLSELTIDANANLAPSLADGGVNELVDTLDYRALMLASAIIGVEWNQATDTGRCIRGRSEKRRFSKYL</sequence>
<name>X1SS91_9ZZZZ</name>
<dbReference type="EMBL" id="BARW01000892">
    <property type="protein sequence ID" value="GAI70689.1"/>
    <property type="molecule type" value="Genomic_DNA"/>
</dbReference>
<protein>
    <submittedName>
        <fullName evidence="1">Uncharacterized protein</fullName>
    </submittedName>
</protein>
<dbReference type="AlphaFoldDB" id="X1SS91"/>
<evidence type="ECO:0000313" key="1">
    <source>
        <dbReference type="EMBL" id="GAI70689.1"/>
    </source>
</evidence>
<gene>
    <name evidence="1" type="ORF">S12H4_03247</name>
</gene>